<organism evidence="1 2">
    <name type="scientific">Aphanothece sacrum FPU1</name>
    <dbReference type="NCBI Taxonomy" id="1920663"/>
    <lineage>
        <taxon>Bacteria</taxon>
        <taxon>Bacillati</taxon>
        <taxon>Cyanobacteriota</taxon>
        <taxon>Cyanophyceae</taxon>
        <taxon>Oscillatoriophycideae</taxon>
        <taxon>Chroococcales</taxon>
        <taxon>Aphanothecaceae</taxon>
        <taxon>Aphanothece</taxon>
    </lineage>
</organism>
<evidence type="ECO:0000313" key="1">
    <source>
        <dbReference type="EMBL" id="GBF82220.1"/>
    </source>
</evidence>
<keyword evidence="2" id="KW-1185">Reference proteome</keyword>
<protein>
    <submittedName>
        <fullName evidence="1">Uncharacterized protein</fullName>
    </submittedName>
</protein>
<proteinExistence type="predicted"/>
<gene>
    <name evidence="1" type="ORF">AsFPU1_3648</name>
</gene>
<dbReference type="AlphaFoldDB" id="A0A401ILT1"/>
<dbReference type="EMBL" id="BDQK01000016">
    <property type="protein sequence ID" value="GBF82220.1"/>
    <property type="molecule type" value="Genomic_DNA"/>
</dbReference>
<reference evidence="2" key="1">
    <citation type="submission" date="2017-05" db="EMBL/GenBank/DDBJ databases">
        <title>Physiological properties and genetic analysis related to exopolysaccharide production of fresh-water unicellular cyanobacterium Aphanothece sacrum, Suizenji Nori, that has been cultured as a food source in Japan.</title>
        <authorList>
            <person name="Kanesaki Y."/>
            <person name="Yoshikawa S."/>
            <person name="Ohki K."/>
        </authorList>
    </citation>
    <scope>NUCLEOTIDE SEQUENCE [LARGE SCALE GENOMIC DNA]</scope>
    <source>
        <strain evidence="2">FPU1</strain>
    </source>
</reference>
<dbReference type="OrthoDB" id="4555946at2"/>
<name>A0A401ILT1_APHSA</name>
<comment type="caution">
    <text evidence="1">The sequence shown here is derived from an EMBL/GenBank/DDBJ whole genome shotgun (WGS) entry which is preliminary data.</text>
</comment>
<sequence>MKTITGLEILEILEILGELEWVRCSATRGKADRLERSPFVVWRYKTRDINLESLLIKAVESFRGNVEWEIKFTGKNWLIAPKLLEKFQQERDYKKDVDALKAISIEFPEFCQQANEDVPALAAKIKETTEKIDTFKPLKSCLN</sequence>
<dbReference type="RefSeq" id="WP_124978628.1">
    <property type="nucleotide sequence ID" value="NZ_BDQK01000016.1"/>
</dbReference>
<dbReference type="Proteomes" id="UP000287247">
    <property type="component" value="Unassembled WGS sequence"/>
</dbReference>
<accession>A0A401ILT1</accession>
<evidence type="ECO:0000313" key="2">
    <source>
        <dbReference type="Proteomes" id="UP000287247"/>
    </source>
</evidence>